<name>A0ABT6FLQ7_9BACT</name>
<accession>A0ABT6FLQ7</accession>
<evidence type="ECO:0000313" key="2">
    <source>
        <dbReference type="Proteomes" id="UP001216907"/>
    </source>
</evidence>
<evidence type="ECO:0000313" key="1">
    <source>
        <dbReference type="EMBL" id="MDG3008497.1"/>
    </source>
</evidence>
<reference evidence="1 2" key="1">
    <citation type="submission" date="2023-03" db="EMBL/GenBank/DDBJ databases">
        <title>Paludisphaera mucosa sp. nov. a novel planctomycete from northern fen.</title>
        <authorList>
            <person name="Ivanova A."/>
        </authorList>
    </citation>
    <scope>NUCLEOTIDE SEQUENCE [LARGE SCALE GENOMIC DNA]</scope>
    <source>
        <strain evidence="1 2">Pla2</strain>
    </source>
</reference>
<keyword evidence="2" id="KW-1185">Reference proteome</keyword>
<gene>
    <name evidence="1" type="ORF">PZE19_32430</name>
</gene>
<dbReference type="Proteomes" id="UP001216907">
    <property type="component" value="Unassembled WGS sequence"/>
</dbReference>
<comment type="caution">
    <text evidence="1">The sequence shown here is derived from an EMBL/GenBank/DDBJ whole genome shotgun (WGS) entry which is preliminary data.</text>
</comment>
<sequence length="98" mass="10517">MSVAAEIIEVGRESWRLVVENQGPGVARSIIVTFDGEPARGHAGWAAGQPAFSPLAEGTSDSHDLIWALGTEWPTTVGVSWIDAQDRAFGRIMGRADR</sequence>
<proteinExistence type="predicted"/>
<dbReference type="EMBL" id="JARRAG010000008">
    <property type="protein sequence ID" value="MDG3008497.1"/>
    <property type="molecule type" value="Genomic_DNA"/>
</dbReference>
<protein>
    <submittedName>
        <fullName evidence="1">Uncharacterized protein</fullName>
    </submittedName>
</protein>
<organism evidence="1 2">
    <name type="scientific">Paludisphaera mucosa</name>
    <dbReference type="NCBI Taxonomy" id="3030827"/>
    <lineage>
        <taxon>Bacteria</taxon>
        <taxon>Pseudomonadati</taxon>
        <taxon>Planctomycetota</taxon>
        <taxon>Planctomycetia</taxon>
        <taxon>Isosphaerales</taxon>
        <taxon>Isosphaeraceae</taxon>
        <taxon>Paludisphaera</taxon>
    </lineage>
</organism>
<dbReference type="RefSeq" id="WP_277864816.1">
    <property type="nucleotide sequence ID" value="NZ_JARRAG010000008.1"/>
</dbReference>